<comment type="caution">
    <text evidence="5">The sequence shown here is derived from an EMBL/GenBank/DDBJ whole genome shotgun (WGS) entry which is preliminary data.</text>
</comment>
<accession>A0A3A4L6S2</accession>
<dbReference type="SUPFAM" id="SSF46785">
    <property type="entry name" value="Winged helix' DNA-binding domain"/>
    <property type="match status" value="1"/>
</dbReference>
<dbReference type="OrthoDB" id="3177763at2"/>
<dbReference type="Pfam" id="PF12802">
    <property type="entry name" value="MarR_2"/>
    <property type="match status" value="1"/>
</dbReference>
<evidence type="ECO:0000259" key="4">
    <source>
        <dbReference type="PROSITE" id="PS50995"/>
    </source>
</evidence>
<dbReference type="EMBL" id="QZFU01000013">
    <property type="protein sequence ID" value="RJO78476.1"/>
    <property type="molecule type" value="Genomic_DNA"/>
</dbReference>
<dbReference type="AlphaFoldDB" id="A0A3A4L6S2"/>
<dbReference type="InterPro" id="IPR036390">
    <property type="entry name" value="WH_DNA-bd_sf"/>
</dbReference>
<dbReference type="PROSITE" id="PS01117">
    <property type="entry name" value="HTH_MARR_1"/>
    <property type="match status" value="1"/>
</dbReference>
<evidence type="ECO:0000313" key="5">
    <source>
        <dbReference type="EMBL" id="RJO78476.1"/>
    </source>
</evidence>
<dbReference type="InterPro" id="IPR000835">
    <property type="entry name" value="HTH_MarR-typ"/>
</dbReference>
<keyword evidence="2" id="KW-0238">DNA-binding</keyword>
<dbReference type="RefSeq" id="WP_120038839.1">
    <property type="nucleotide sequence ID" value="NZ_QZFU01000013.1"/>
</dbReference>
<dbReference type="GO" id="GO:0003677">
    <property type="term" value="F:DNA binding"/>
    <property type="evidence" value="ECO:0007669"/>
    <property type="project" value="UniProtKB-KW"/>
</dbReference>
<dbReference type="Gene3D" id="1.10.10.10">
    <property type="entry name" value="Winged helix-like DNA-binding domain superfamily/Winged helix DNA-binding domain"/>
    <property type="match status" value="1"/>
</dbReference>
<dbReference type="GO" id="GO:0006950">
    <property type="term" value="P:response to stress"/>
    <property type="evidence" value="ECO:0007669"/>
    <property type="project" value="TreeGrafter"/>
</dbReference>
<evidence type="ECO:0000313" key="6">
    <source>
        <dbReference type="Proteomes" id="UP000266677"/>
    </source>
</evidence>
<dbReference type="InterPro" id="IPR036388">
    <property type="entry name" value="WH-like_DNA-bd_sf"/>
</dbReference>
<dbReference type="PANTHER" id="PTHR33164:SF43">
    <property type="entry name" value="HTH-TYPE TRANSCRIPTIONAL REPRESSOR YETL"/>
    <property type="match status" value="1"/>
</dbReference>
<feature type="domain" description="HTH marR-type" evidence="4">
    <location>
        <begin position="4"/>
        <end position="136"/>
    </location>
</feature>
<gene>
    <name evidence="5" type="ORF">D5S18_05555</name>
</gene>
<organism evidence="5 6">
    <name type="scientific">Nocardia panacis</name>
    <dbReference type="NCBI Taxonomy" id="2340916"/>
    <lineage>
        <taxon>Bacteria</taxon>
        <taxon>Bacillati</taxon>
        <taxon>Actinomycetota</taxon>
        <taxon>Actinomycetes</taxon>
        <taxon>Mycobacteriales</taxon>
        <taxon>Nocardiaceae</taxon>
        <taxon>Nocardia</taxon>
    </lineage>
</organism>
<dbReference type="PANTHER" id="PTHR33164">
    <property type="entry name" value="TRANSCRIPTIONAL REGULATOR, MARR FAMILY"/>
    <property type="match status" value="1"/>
</dbReference>
<dbReference type="Proteomes" id="UP000266677">
    <property type="component" value="Unassembled WGS sequence"/>
</dbReference>
<evidence type="ECO:0000256" key="3">
    <source>
        <dbReference type="ARBA" id="ARBA00023163"/>
    </source>
</evidence>
<evidence type="ECO:0000256" key="1">
    <source>
        <dbReference type="ARBA" id="ARBA00023015"/>
    </source>
</evidence>
<dbReference type="InterPro" id="IPR023187">
    <property type="entry name" value="Tscrpt_reg_MarR-type_CS"/>
</dbReference>
<dbReference type="SMART" id="SM00347">
    <property type="entry name" value="HTH_MARR"/>
    <property type="match status" value="1"/>
</dbReference>
<dbReference type="InterPro" id="IPR039422">
    <property type="entry name" value="MarR/SlyA-like"/>
</dbReference>
<protein>
    <submittedName>
        <fullName evidence="5">MarR family transcriptional regulator</fullName>
    </submittedName>
</protein>
<reference evidence="5 6" key="1">
    <citation type="submission" date="2018-09" db="EMBL/GenBank/DDBJ databases">
        <title>YIM PH21274 draft genome.</title>
        <authorList>
            <person name="Miao C."/>
        </authorList>
    </citation>
    <scope>NUCLEOTIDE SEQUENCE [LARGE SCALE GENOMIC DNA]</scope>
    <source>
        <strain evidence="5 6">YIM PH 21724</strain>
    </source>
</reference>
<keyword evidence="6" id="KW-1185">Reference proteome</keyword>
<dbReference type="PROSITE" id="PS50995">
    <property type="entry name" value="HTH_MARR_2"/>
    <property type="match status" value="1"/>
</dbReference>
<proteinExistence type="predicted"/>
<name>A0A3A4L6S2_9NOCA</name>
<sequence length="139" mass="15567">MSDYGALTFMVRRVWLTMRAAIGEELKAFGLTTSQYATLVMAAARPGISAADIARDVGSTRQAANEMLGLLEREGLLERRPNPTDRRTHRIHLTESGGERLAAARLAVERREAEIETAFPPEQRRAVRDWLDRICEACL</sequence>
<keyword evidence="1" id="KW-0805">Transcription regulation</keyword>
<dbReference type="GO" id="GO:0003700">
    <property type="term" value="F:DNA-binding transcription factor activity"/>
    <property type="evidence" value="ECO:0007669"/>
    <property type="project" value="InterPro"/>
</dbReference>
<keyword evidence="3" id="KW-0804">Transcription</keyword>
<evidence type="ECO:0000256" key="2">
    <source>
        <dbReference type="ARBA" id="ARBA00023125"/>
    </source>
</evidence>